<dbReference type="InterPro" id="IPR011009">
    <property type="entry name" value="Kinase-like_dom_sf"/>
</dbReference>
<dbReference type="RefSeq" id="WP_386366862.1">
    <property type="nucleotide sequence ID" value="NZ_JBHRXZ010000024.1"/>
</dbReference>
<gene>
    <name evidence="2" type="ORF">ACFOMF_15480</name>
</gene>
<dbReference type="Pfam" id="PF01636">
    <property type="entry name" value="APH"/>
    <property type="match status" value="1"/>
</dbReference>
<dbReference type="EMBL" id="JBHRXZ010000024">
    <property type="protein sequence ID" value="MFC3609182.1"/>
    <property type="molecule type" value="Genomic_DNA"/>
</dbReference>
<evidence type="ECO:0000313" key="2">
    <source>
        <dbReference type="EMBL" id="MFC3609182.1"/>
    </source>
</evidence>
<protein>
    <submittedName>
        <fullName evidence="2">Phosphotransferase family protein</fullName>
    </submittedName>
</protein>
<organism evidence="2 3">
    <name type="scientific">Stutzerimonas tarimensis</name>
    <dbReference type="NCBI Taxonomy" id="1507735"/>
    <lineage>
        <taxon>Bacteria</taxon>
        <taxon>Pseudomonadati</taxon>
        <taxon>Pseudomonadota</taxon>
        <taxon>Gammaproteobacteria</taxon>
        <taxon>Pseudomonadales</taxon>
        <taxon>Pseudomonadaceae</taxon>
        <taxon>Stutzerimonas</taxon>
    </lineage>
</organism>
<feature type="domain" description="Aminoglycoside phosphotransferase" evidence="1">
    <location>
        <begin position="78"/>
        <end position="256"/>
    </location>
</feature>
<dbReference type="Proteomes" id="UP001595630">
    <property type="component" value="Unassembled WGS sequence"/>
</dbReference>
<evidence type="ECO:0000313" key="3">
    <source>
        <dbReference type="Proteomes" id="UP001595630"/>
    </source>
</evidence>
<dbReference type="Gene3D" id="3.90.1200.10">
    <property type="match status" value="1"/>
</dbReference>
<evidence type="ECO:0000259" key="1">
    <source>
        <dbReference type="Pfam" id="PF01636"/>
    </source>
</evidence>
<keyword evidence="3" id="KW-1185">Reference proteome</keyword>
<sequence>MQTAEQRLSESLDAAGLAFDGVSVSTAAIASPLRLATEWAGFTLIHDGRACHAKVLFDDMRPLIDPARSAEASFNAARAGAAPQLLHADAERGVLLFEALPAPDWKWARVDQLSAPDRLERLLGLKRQVHQGPRTGFARSPGEDLARLRQLCHEHGVLLPDDAPWIDQCVDMAVRAIAAAGWDSRSLHGDGVASNVLLDAEGQMRLVDFDYGGAFDPWFDVATTLNELYPFEDQWRQGLEIWAGVCREADYARCRLHALIDDWHWTLWGLWAGTRSARNVEFSKVGQWTLLRTREALRDHRFENWLRQV</sequence>
<dbReference type="InterPro" id="IPR002575">
    <property type="entry name" value="Aminoglycoside_PTrfase"/>
</dbReference>
<dbReference type="SUPFAM" id="SSF56112">
    <property type="entry name" value="Protein kinase-like (PK-like)"/>
    <property type="match status" value="1"/>
</dbReference>
<accession>A0ABV7T9A4</accession>
<comment type="caution">
    <text evidence="2">The sequence shown here is derived from an EMBL/GenBank/DDBJ whole genome shotgun (WGS) entry which is preliminary data.</text>
</comment>
<name>A0ABV7T9A4_9GAMM</name>
<proteinExistence type="predicted"/>
<reference evidence="3" key="1">
    <citation type="journal article" date="2019" name="Int. J. Syst. Evol. Microbiol.">
        <title>The Global Catalogue of Microorganisms (GCM) 10K type strain sequencing project: providing services to taxonomists for standard genome sequencing and annotation.</title>
        <authorList>
            <consortium name="The Broad Institute Genomics Platform"/>
            <consortium name="The Broad Institute Genome Sequencing Center for Infectious Disease"/>
            <person name="Wu L."/>
            <person name="Ma J."/>
        </authorList>
    </citation>
    <scope>NUCLEOTIDE SEQUENCE [LARGE SCALE GENOMIC DNA]</scope>
    <source>
        <strain evidence="3">KCTC 42447</strain>
    </source>
</reference>